<reference evidence="1 2" key="1">
    <citation type="submission" date="2019-09" db="EMBL/GenBank/DDBJ databases">
        <title>NBRP : Genome information of microbial organism related human and environment.</title>
        <authorList>
            <person name="Hattori M."/>
            <person name="Oshima K."/>
            <person name="Inaba H."/>
            <person name="Suda W."/>
            <person name="Sakamoto M."/>
            <person name="Iino T."/>
            <person name="Kitahara M."/>
            <person name="Oshida Y."/>
            <person name="Iida T."/>
            <person name="Kudo T."/>
            <person name="Itoh T."/>
            <person name="Ohkuma M."/>
        </authorList>
    </citation>
    <scope>NUCLEOTIDE SEQUENCE [LARGE SCALE GENOMIC DNA]</scope>
    <source>
        <strain evidence="1 2">Q-1</strain>
    </source>
</reference>
<dbReference type="EMBL" id="BKCN01000037">
    <property type="protein sequence ID" value="GER05654.1"/>
    <property type="molecule type" value="Genomic_DNA"/>
</dbReference>
<organism evidence="1 2">
    <name type="scientific">Iodidimonas nitroreducens</name>
    <dbReference type="NCBI Taxonomy" id="1236968"/>
    <lineage>
        <taxon>Bacteria</taxon>
        <taxon>Pseudomonadati</taxon>
        <taxon>Pseudomonadota</taxon>
        <taxon>Alphaproteobacteria</taxon>
        <taxon>Iodidimonadales</taxon>
        <taxon>Iodidimonadaceae</taxon>
        <taxon>Iodidimonas</taxon>
    </lineage>
</organism>
<name>A0A5A7ND52_9PROT</name>
<accession>A0A5A7ND52</accession>
<protein>
    <submittedName>
        <fullName evidence="1">Uncharacterized protein</fullName>
    </submittedName>
</protein>
<dbReference type="AlphaFoldDB" id="A0A5A7ND52"/>
<sequence length="152" mass="18101">MEDREWVRAWRPPLAVDHWLEVHWRMVLTSDDWTGDFEFLPATYKVTRFGENQHSYINVYGSLISDEDKQWLEKALAPPAGQYESIKHLARVHELGLKNPETGRGMFRIEVLTGRDRDALVSAVKREEWLQFAKQHWWQIGLALIVGYWWFF</sequence>
<comment type="caution">
    <text evidence="1">The sequence shown here is derived from an EMBL/GenBank/DDBJ whole genome shotgun (WGS) entry which is preliminary data.</text>
</comment>
<dbReference type="Proteomes" id="UP000324996">
    <property type="component" value="Unassembled WGS sequence"/>
</dbReference>
<keyword evidence="2" id="KW-1185">Reference proteome</keyword>
<proteinExistence type="predicted"/>
<evidence type="ECO:0000313" key="2">
    <source>
        <dbReference type="Proteomes" id="UP000324996"/>
    </source>
</evidence>
<dbReference type="RefSeq" id="WP_150007473.1">
    <property type="nucleotide sequence ID" value="NZ_BKCN01000037.1"/>
</dbReference>
<gene>
    <name evidence="1" type="ORF">JCM17846_33360</name>
</gene>
<evidence type="ECO:0000313" key="1">
    <source>
        <dbReference type="EMBL" id="GER05654.1"/>
    </source>
</evidence>